<dbReference type="Gene3D" id="3.10.129.10">
    <property type="entry name" value="Hotdog Thioesterase"/>
    <property type="match status" value="1"/>
</dbReference>
<dbReference type="InterPro" id="IPR029069">
    <property type="entry name" value="HotDog_dom_sf"/>
</dbReference>
<evidence type="ECO:0000256" key="2">
    <source>
        <dbReference type="ARBA" id="ARBA00022801"/>
    </source>
</evidence>
<reference evidence="3 4" key="1">
    <citation type="submission" date="2019-06" db="EMBL/GenBank/DDBJ databases">
        <title>Whole genome sequence for Cellvibrionaceae sp. R142.</title>
        <authorList>
            <person name="Wang G."/>
        </authorList>
    </citation>
    <scope>NUCLEOTIDE SEQUENCE [LARGE SCALE GENOMIC DNA]</scope>
    <source>
        <strain evidence="3 4">R142</strain>
    </source>
</reference>
<evidence type="ECO:0000256" key="1">
    <source>
        <dbReference type="ARBA" id="ARBA00005953"/>
    </source>
</evidence>
<evidence type="ECO:0000313" key="4">
    <source>
        <dbReference type="Proteomes" id="UP000319732"/>
    </source>
</evidence>
<protein>
    <submittedName>
        <fullName evidence="3">Acyl-CoA thioesterase</fullName>
    </submittedName>
</protein>
<dbReference type="AlphaFoldDB" id="A0A545TM60"/>
<comment type="caution">
    <text evidence="3">The sequence shown here is derived from an EMBL/GenBank/DDBJ whole genome shotgun (WGS) entry which is preliminary data.</text>
</comment>
<comment type="similarity">
    <text evidence="1">Belongs to the 4-hydroxybenzoyl-CoA thioesterase family.</text>
</comment>
<organism evidence="3 4">
    <name type="scientific">Exilibacterium tricleocarpae</name>
    <dbReference type="NCBI Taxonomy" id="2591008"/>
    <lineage>
        <taxon>Bacteria</taxon>
        <taxon>Pseudomonadati</taxon>
        <taxon>Pseudomonadota</taxon>
        <taxon>Gammaproteobacteria</taxon>
        <taxon>Cellvibrionales</taxon>
        <taxon>Cellvibrionaceae</taxon>
        <taxon>Exilibacterium</taxon>
    </lineage>
</organism>
<dbReference type="Pfam" id="PF13279">
    <property type="entry name" value="4HBT_2"/>
    <property type="match status" value="1"/>
</dbReference>
<evidence type="ECO:0000313" key="3">
    <source>
        <dbReference type="EMBL" id="TQV78284.1"/>
    </source>
</evidence>
<keyword evidence="2" id="KW-0378">Hydrolase</keyword>
<accession>A0A545TM60</accession>
<proteinExistence type="inferred from homology"/>
<dbReference type="GO" id="GO:0047617">
    <property type="term" value="F:fatty acyl-CoA hydrolase activity"/>
    <property type="evidence" value="ECO:0007669"/>
    <property type="project" value="TreeGrafter"/>
</dbReference>
<sequence length="123" mass="13523">MDNDVYGHVNNVVYYAYFDTIANRFLIEKGGLDIHAGPVIGLVVNSQCRYREAVAFPDQLDGGFRVNRVGSSSVEYGLGIFKAGQDRACASGTFTHVFVERETRKPAPITGRLREALLAACHN</sequence>
<keyword evidence="4" id="KW-1185">Reference proteome</keyword>
<dbReference type="EMBL" id="VHSG01000013">
    <property type="protein sequence ID" value="TQV78284.1"/>
    <property type="molecule type" value="Genomic_DNA"/>
</dbReference>
<gene>
    <name evidence="3" type="ORF">FKG94_13605</name>
</gene>
<dbReference type="PANTHER" id="PTHR31793">
    <property type="entry name" value="4-HYDROXYBENZOYL-COA THIOESTERASE FAMILY MEMBER"/>
    <property type="match status" value="1"/>
</dbReference>
<dbReference type="CDD" id="cd00586">
    <property type="entry name" value="4HBT"/>
    <property type="match status" value="1"/>
</dbReference>
<name>A0A545TM60_9GAMM</name>
<dbReference type="InterPro" id="IPR050563">
    <property type="entry name" value="4-hydroxybenzoyl-CoA_TE"/>
</dbReference>
<dbReference type="SUPFAM" id="SSF54637">
    <property type="entry name" value="Thioesterase/thiol ester dehydrase-isomerase"/>
    <property type="match status" value="1"/>
</dbReference>
<dbReference type="OrthoDB" id="9799036at2"/>
<dbReference type="Proteomes" id="UP000319732">
    <property type="component" value="Unassembled WGS sequence"/>
</dbReference>
<dbReference type="PANTHER" id="PTHR31793:SF27">
    <property type="entry name" value="NOVEL THIOESTERASE SUPERFAMILY DOMAIN AND SAPOSIN A-TYPE DOMAIN CONTAINING PROTEIN (0610012H03RIK)"/>
    <property type="match status" value="1"/>
</dbReference>